<protein>
    <submittedName>
        <fullName evidence="2">Uncharacterized protein</fullName>
    </submittedName>
</protein>
<keyword evidence="1" id="KW-0472">Membrane</keyword>
<name>A0ABY2E1Y4_9MICO</name>
<feature type="transmembrane region" description="Helical" evidence="1">
    <location>
        <begin position="54"/>
        <end position="71"/>
    </location>
</feature>
<proteinExistence type="predicted"/>
<reference evidence="2 3" key="1">
    <citation type="submission" date="2019-03" db="EMBL/GenBank/DDBJ databases">
        <title>Genomic features of bacteria from cold environments.</title>
        <authorList>
            <person name="Shen L."/>
        </authorList>
    </citation>
    <scope>NUCLEOTIDE SEQUENCE [LARGE SCALE GENOMIC DNA]</scope>
    <source>
        <strain evidence="3">T3246-1</strain>
    </source>
</reference>
<keyword evidence="1" id="KW-0812">Transmembrane</keyword>
<keyword evidence="3" id="KW-1185">Reference proteome</keyword>
<accession>A0ABY2E1Y4</accession>
<gene>
    <name evidence="2" type="ORF">EXU48_13765</name>
</gene>
<sequence length="192" mass="20059">MPLPPVPEPGPDLVVHHVPSAVAAIYRPRLSLLGIVLVAWLGVGVGLVVTGHPVVGAALLVASLVVFVMFVETLRGWLSRSGAGPALVIGAAGIEIGKPPLRLAWHALRAVEVLAGRGWLRTPTLVLRLRPGVTGGSAGALPGHHSRARWRRWQERGVLIDATALDAPMHTIVAAVAHASRGSVEVPTTGLR</sequence>
<evidence type="ECO:0000313" key="2">
    <source>
        <dbReference type="EMBL" id="TDE92607.1"/>
    </source>
</evidence>
<evidence type="ECO:0000256" key="1">
    <source>
        <dbReference type="SAM" id="Phobius"/>
    </source>
</evidence>
<organism evidence="2 3">
    <name type="scientific">Occultella glacieicola</name>
    <dbReference type="NCBI Taxonomy" id="2518684"/>
    <lineage>
        <taxon>Bacteria</taxon>
        <taxon>Bacillati</taxon>
        <taxon>Actinomycetota</taxon>
        <taxon>Actinomycetes</taxon>
        <taxon>Micrococcales</taxon>
        <taxon>Ruaniaceae</taxon>
        <taxon>Occultella</taxon>
    </lineage>
</organism>
<feature type="transmembrane region" description="Helical" evidence="1">
    <location>
        <begin position="30"/>
        <end position="48"/>
    </location>
</feature>
<dbReference type="EMBL" id="SMNA01000006">
    <property type="protein sequence ID" value="TDE92607.1"/>
    <property type="molecule type" value="Genomic_DNA"/>
</dbReference>
<evidence type="ECO:0000313" key="3">
    <source>
        <dbReference type="Proteomes" id="UP000504882"/>
    </source>
</evidence>
<comment type="caution">
    <text evidence="2">The sequence shown here is derived from an EMBL/GenBank/DDBJ whole genome shotgun (WGS) entry which is preliminary data.</text>
</comment>
<dbReference type="RefSeq" id="WP_133108237.1">
    <property type="nucleotide sequence ID" value="NZ_SMNA01000006.1"/>
</dbReference>
<keyword evidence="1" id="KW-1133">Transmembrane helix</keyword>
<dbReference type="Proteomes" id="UP000504882">
    <property type="component" value="Unassembled WGS sequence"/>
</dbReference>